<gene>
    <name evidence="1" type="ORF">HannXRQ_Chr17g0548461</name>
</gene>
<reference evidence="2" key="1">
    <citation type="journal article" date="2017" name="Nature">
        <title>The sunflower genome provides insights into oil metabolism, flowering and Asterid evolution.</title>
        <authorList>
            <person name="Badouin H."/>
            <person name="Gouzy J."/>
            <person name="Grassa C.J."/>
            <person name="Murat F."/>
            <person name="Staton S.E."/>
            <person name="Cottret L."/>
            <person name="Lelandais-Briere C."/>
            <person name="Owens G.L."/>
            <person name="Carrere S."/>
            <person name="Mayjonade B."/>
            <person name="Legrand L."/>
            <person name="Gill N."/>
            <person name="Kane N.C."/>
            <person name="Bowers J.E."/>
            <person name="Hubner S."/>
            <person name="Bellec A."/>
            <person name="Berard A."/>
            <person name="Berges H."/>
            <person name="Blanchet N."/>
            <person name="Boniface M.C."/>
            <person name="Brunel D."/>
            <person name="Catrice O."/>
            <person name="Chaidir N."/>
            <person name="Claudel C."/>
            <person name="Donnadieu C."/>
            <person name="Faraut T."/>
            <person name="Fievet G."/>
            <person name="Helmstetter N."/>
            <person name="King M."/>
            <person name="Knapp S.J."/>
            <person name="Lai Z."/>
            <person name="Le Paslier M.C."/>
            <person name="Lippi Y."/>
            <person name="Lorenzon L."/>
            <person name="Mandel J.R."/>
            <person name="Marage G."/>
            <person name="Marchand G."/>
            <person name="Marquand E."/>
            <person name="Bret-Mestries E."/>
            <person name="Morien E."/>
            <person name="Nambeesan S."/>
            <person name="Nguyen T."/>
            <person name="Pegot-Espagnet P."/>
            <person name="Pouilly N."/>
            <person name="Raftis F."/>
            <person name="Sallet E."/>
            <person name="Schiex T."/>
            <person name="Thomas J."/>
            <person name="Vandecasteele C."/>
            <person name="Vares D."/>
            <person name="Vear F."/>
            <person name="Vautrin S."/>
            <person name="Crespi M."/>
            <person name="Mangin B."/>
            <person name="Burke J.M."/>
            <person name="Salse J."/>
            <person name="Munos S."/>
            <person name="Vincourt P."/>
            <person name="Rieseberg L.H."/>
            <person name="Langlade N.B."/>
        </authorList>
    </citation>
    <scope>NUCLEOTIDE SEQUENCE [LARGE SCALE GENOMIC DNA]</scope>
    <source>
        <strain evidence="2">cv. SF193</strain>
    </source>
</reference>
<name>A0A251RPD6_HELAN</name>
<proteinExistence type="predicted"/>
<keyword evidence="2" id="KW-1185">Reference proteome</keyword>
<sequence>MLYLSRFALEALLKAFGTKTLRSASRFFKPSMGVHVLHSEPVRLSTAVVTPANTKRKKSCSIYN</sequence>
<dbReference type="Proteomes" id="UP000215914">
    <property type="component" value="Chromosome 17"/>
</dbReference>
<dbReference type="AlphaFoldDB" id="A0A251RPD6"/>
<accession>A0A251RPD6</accession>
<dbReference type="InParanoid" id="A0A251RPD6"/>
<organism evidence="1 2">
    <name type="scientific">Helianthus annuus</name>
    <name type="common">Common sunflower</name>
    <dbReference type="NCBI Taxonomy" id="4232"/>
    <lineage>
        <taxon>Eukaryota</taxon>
        <taxon>Viridiplantae</taxon>
        <taxon>Streptophyta</taxon>
        <taxon>Embryophyta</taxon>
        <taxon>Tracheophyta</taxon>
        <taxon>Spermatophyta</taxon>
        <taxon>Magnoliopsida</taxon>
        <taxon>eudicotyledons</taxon>
        <taxon>Gunneridae</taxon>
        <taxon>Pentapetalae</taxon>
        <taxon>asterids</taxon>
        <taxon>campanulids</taxon>
        <taxon>Asterales</taxon>
        <taxon>Asteraceae</taxon>
        <taxon>Asteroideae</taxon>
        <taxon>Heliantheae alliance</taxon>
        <taxon>Heliantheae</taxon>
        <taxon>Helianthus</taxon>
    </lineage>
</organism>
<evidence type="ECO:0000313" key="2">
    <source>
        <dbReference type="Proteomes" id="UP000215914"/>
    </source>
</evidence>
<protein>
    <submittedName>
        <fullName evidence="1">Uncharacterized protein</fullName>
    </submittedName>
</protein>
<dbReference type="EMBL" id="CM007906">
    <property type="protein sequence ID" value="OTF86226.1"/>
    <property type="molecule type" value="Genomic_DNA"/>
</dbReference>
<evidence type="ECO:0000313" key="1">
    <source>
        <dbReference type="EMBL" id="OTF86226.1"/>
    </source>
</evidence>